<dbReference type="Gene3D" id="1.20.120.1780">
    <property type="entry name" value="UbiA prenyltransferase"/>
    <property type="match status" value="1"/>
</dbReference>
<dbReference type="EMBL" id="AP018732">
    <property type="protein sequence ID" value="BBE41629.1"/>
    <property type="molecule type" value="Genomic_DNA"/>
</dbReference>
<dbReference type="Pfam" id="PF01040">
    <property type="entry name" value="UbiA"/>
    <property type="match status" value="1"/>
</dbReference>
<dbReference type="GO" id="GO:0016765">
    <property type="term" value="F:transferase activity, transferring alkyl or aryl (other than methyl) groups"/>
    <property type="evidence" value="ECO:0007669"/>
    <property type="project" value="InterPro"/>
</dbReference>
<evidence type="ECO:0000256" key="3">
    <source>
        <dbReference type="ARBA" id="ARBA00022989"/>
    </source>
</evidence>
<accession>A0A4P2VAW4</accession>
<dbReference type="Proteomes" id="UP000509448">
    <property type="component" value="Chromosome"/>
</dbReference>
<dbReference type="InterPro" id="IPR044878">
    <property type="entry name" value="UbiA_sf"/>
</dbReference>
<keyword evidence="2 5" id="KW-0812">Transmembrane</keyword>
<feature type="transmembrane region" description="Helical" evidence="5">
    <location>
        <begin position="260"/>
        <end position="278"/>
    </location>
</feature>
<dbReference type="InterPro" id="IPR050475">
    <property type="entry name" value="Prenyltransferase_related"/>
</dbReference>
<feature type="transmembrane region" description="Helical" evidence="5">
    <location>
        <begin position="12"/>
        <end position="29"/>
    </location>
</feature>
<evidence type="ECO:0000313" key="6">
    <source>
        <dbReference type="EMBL" id="BBE41629.1"/>
    </source>
</evidence>
<dbReference type="RefSeq" id="WP_174447956.1">
    <property type="nucleotide sequence ID" value="NZ_AP018732.1"/>
</dbReference>
<dbReference type="GO" id="GO:0005886">
    <property type="term" value="C:plasma membrane"/>
    <property type="evidence" value="ECO:0007669"/>
    <property type="project" value="UniProtKB-SubCell"/>
</dbReference>
<comment type="subcellular location">
    <subcellularLocation>
        <location evidence="1">Cell membrane</location>
        <topology evidence="1">Multi-pass membrane protein</topology>
    </subcellularLocation>
</comment>
<evidence type="ECO:0000256" key="5">
    <source>
        <dbReference type="SAM" id="Phobius"/>
    </source>
</evidence>
<feature type="transmembrane region" description="Helical" evidence="5">
    <location>
        <begin position="149"/>
        <end position="167"/>
    </location>
</feature>
<dbReference type="CDD" id="cd13961">
    <property type="entry name" value="PT_UbiA_DGGGPS"/>
    <property type="match status" value="1"/>
</dbReference>
<evidence type="ECO:0000256" key="4">
    <source>
        <dbReference type="ARBA" id="ARBA00023136"/>
    </source>
</evidence>
<dbReference type="AlphaFoldDB" id="A0A4P2VAW4"/>
<feature type="transmembrane region" description="Helical" evidence="5">
    <location>
        <begin position="197"/>
        <end position="219"/>
    </location>
</feature>
<dbReference type="PANTHER" id="PTHR42723">
    <property type="entry name" value="CHLOROPHYLL SYNTHASE"/>
    <property type="match status" value="1"/>
</dbReference>
<organism evidence="6 7">
    <name type="scientific">Conexivisphaera calida</name>
    <dbReference type="NCBI Taxonomy" id="1874277"/>
    <lineage>
        <taxon>Archaea</taxon>
        <taxon>Nitrososphaerota</taxon>
        <taxon>Conexivisphaeria</taxon>
        <taxon>Conexivisphaerales</taxon>
        <taxon>Conexivisphaeraceae</taxon>
        <taxon>Conexivisphaera</taxon>
    </lineage>
</organism>
<dbReference type="KEGG" id="ccai:NAS2_0234"/>
<proteinExistence type="predicted"/>
<evidence type="ECO:0000313" key="7">
    <source>
        <dbReference type="Proteomes" id="UP000509448"/>
    </source>
</evidence>
<feature type="transmembrane region" description="Helical" evidence="5">
    <location>
        <begin position="41"/>
        <end position="60"/>
    </location>
</feature>
<dbReference type="InterPro" id="IPR000537">
    <property type="entry name" value="UbiA_prenyltransferase"/>
</dbReference>
<keyword evidence="3 5" id="KW-1133">Transmembrane helix</keyword>
<keyword evidence="4 5" id="KW-0472">Membrane</keyword>
<feature type="transmembrane region" description="Helical" evidence="5">
    <location>
        <begin position="225"/>
        <end position="244"/>
    </location>
</feature>
<sequence>MRSRALIEILRPVNDVMIGIAVIAGYLVGGGRAPLPALEGFLTGFLISGYSMVINDIFDVRVDILNRRMRPLVRGDLSIGGAWALALSTLALGMVTSALTGMATLVIAAIFAALAFLYSAKLKMMGLAGNIVVALSMAIPFLYGGVMGGINYLLVFVMFSTSFLTGLSREVLKAIADVKGDAASGIRSLPATAGVEVSAVLSAALIALAVPIAYIPVIAGLRSPWYVSGVSIASLIFILMAIDISKLRDPQRAYVMKKRMLIPMAIGLITYVVQGLLLA</sequence>
<protein>
    <submittedName>
        <fullName evidence="6">(S)-2,3-di-O-geranylgeranylglyceryl phosphate synthase</fullName>
    </submittedName>
</protein>
<dbReference type="PANTHER" id="PTHR42723:SF1">
    <property type="entry name" value="CHLOROPHYLL SYNTHASE, CHLOROPLASTIC"/>
    <property type="match status" value="1"/>
</dbReference>
<keyword evidence="7" id="KW-1185">Reference proteome</keyword>
<evidence type="ECO:0000256" key="1">
    <source>
        <dbReference type="ARBA" id="ARBA00004651"/>
    </source>
</evidence>
<name>A0A4P2VAW4_9ARCH</name>
<reference evidence="6 7" key="1">
    <citation type="journal article" date="2019" name="ISME J.">
        <title>Isolation and characterization of a thermophilic sulfur- and iron-reducing thaumarchaeote from a terrestrial acidic hot spring.</title>
        <authorList>
            <person name="Kato S."/>
            <person name="Itoh T."/>
            <person name="Yuki M."/>
            <person name="Nagamori M."/>
            <person name="Ohnishi M."/>
            <person name="Uematsu K."/>
            <person name="Suzuki K."/>
            <person name="Takashina T."/>
            <person name="Ohkuma M."/>
        </authorList>
    </citation>
    <scope>NUCLEOTIDE SEQUENCE [LARGE SCALE GENOMIC DNA]</scope>
    <source>
        <strain evidence="6 7">NAS-02</strain>
    </source>
</reference>
<dbReference type="Gene3D" id="1.10.357.140">
    <property type="entry name" value="UbiA prenyltransferase"/>
    <property type="match status" value="1"/>
</dbReference>
<dbReference type="GeneID" id="55584051"/>
<feature type="transmembrane region" description="Helical" evidence="5">
    <location>
        <begin position="72"/>
        <end position="92"/>
    </location>
</feature>
<gene>
    <name evidence="6" type="ORF">NAS2_0234</name>
</gene>
<evidence type="ECO:0000256" key="2">
    <source>
        <dbReference type="ARBA" id="ARBA00022692"/>
    </source>
</evidence>
<feature type="transmembrane region" description="Helical" evidence="5">
    <location>
        <begin position="98"/>
        <end position="118"/>
    </location>
</feature>
<dbReference type="OrthoDB" id="11851at2157"/>
<feature type="transmembrane region" description="Helical" evidence="5">
    <location>
        <begin position="125"/>
        <end position="143"/>
    </location>
</feature>